<keyword evidence="3" id="KW-0479">Metal-binding</keyword>
<dbReference type="EC" id="3.6.1.-" evidence="12"/>
<evidence type="ECO:0000259" key="11">
    <source>
        <dbReference type="PROSITE" id="PS51721"/>
    </source>
</evidence>
<dbReference type="NCBIfam" id="TIGR00157">
    <property type="entry name" value="ribosome small subunit-dependent GTPase A"/>
    <property type="match status" value="1"/>
</dbReference>
<evidence type="ECO:0000259" key="10">
    <source>
        <dbReference type="PROSITE" id="PS50936"/>
    </source>
</evidence>
<evidence type="ECO:0000256" key="5">
    <source>
        <dbReference type="ARBA" id="ARBA00022741"/>
    </source>
</evidence>
<dbReference type="SUPFAM" id="SSF50249">
    <property type="entry name" value="Nucleic acid-binding proteins"/>
    <property type="match status" value="1"/>
</dbReference>
<dbReference type="InterPro" id="IPR012340">
    <property type="entry name" value="NA-bd_OB-fold"/>
</dbReference>
<proteinExistence type="inferred from homology"/>
<keyword evidence="8" id="KW-0694">RNA-binding</keyword>
<keyword evidence="1" id="KW-0963">Cytoplasm</keyword>
<name>A0A644WPF3_9ZZZZ</name>
<accession>A0A644WPF3</accession>
<dbReference type="CDD" id="cd01854">
    <property type="entry name" value="YjeQ_EngC"/>
    <property type="match status" value="1"/>
</dbReference>
<dbReference type="Gene3D" id="1.10.40.50">
    <property type="entry name" value="Probable gtpase engc, domain 3"/>
    <property type="match status" value="1"/>
</dbReference>
<dbReference type="GO" id="GO:0042254">
    <property type="term" value="P:ribosome biogenesis"/>
    <property type="evidence" value="ECO:0007669"/>
    <property type="project" value="UniProtKB-KW"/>
</dbReference>
<dbReference type="InterPro" id="IPR030378">
    <property type="entry name" value="G_CP_dom"/>
</dbReference>
<keyword evidence="6 12" id="KW-0378">Hydrolase</keyword>
<evidence type="ECO:0000256" key="6">
    <source>
        <dbReference type="ARBA" id="ARBA00022801"/>
    </source>
</evidence>
<dbReference type="GO" id="GO:0003924">
    <property type="term" value="F:GTPase activity"/>
    <property type="evidence" value="ECO:0007669"/>
    <property type="project" value="InterPro"/>
</dbReference>
<dbReference type="EMBL" id="VSSQ01001124">
    <property type="protein sequence ID" value="MPM05358.1"/>
    <property type="molecule type" value="Genomic_DNA"/>
</dbReference>
<dbReference type="PROSITE" id="PS51721">
    <property type="entry name" value="G_CP"/>
    <property type="match status" value="1"/>
</dbReference>
<keyword evidence="4" id="KW-0699">rRNA-binding</keyword>
<dbReference type="CDD" id="cd04466">
    <property type="entry name" value="S1_YloQ_GTPase"/>
    <property type="match status" value="1"/>
</dbReference>
<comment type="caution">
    <text evidence="12">The sequence shown here is derived from an EMBL/GenBank/DDBJ whole genome shotgun (WGS) entry which is preliminary data.</text>
</comment>
<keyword evidence="2" id="KW-0690">Ribosome biogenesis</keyword>
<dbReference type="GO" id="GO:0046872">
    <property type="term" value="F:metal ion binding"/>
    <property type="evidence" value="ECO:0007669"/>
    <property type="project" value="UniProtKB-KW"/>
</dbReference>
<organism evidence="12">
    <name type="scientific">bioreactor metagenome</name>
    <dbReference type="NCBI Taxonomy" id="1076179"/>
    <lineage>
        <taxon>unclassified sequences</taxon>
        <taxon>metagenomes</taxon>
        <taxon>ecological metagenomes</taxon>
    </lineage>
</organism>
<keyword evidence="5" id="KW-0547">Nucleotide-binding</keyword>
<evidence type="ECO:0000256" key="4">
    <source>
        <dbReference type="ARBA" id="ARBA00022730"/>
    </source>
</evidence>
<keyword evidence="7" id="KW-0862">Zinc</keyword>
<dbReference type="Pfam" id="PF16745">
    <property type="entry name" value="RsgA_N"/>
    <property type="match status" value="1"/>
</dbReference>
<evidence type="ECO:0000256" key="8">
    <source>
        <dbReference type="ARBA" id="ARBA00022884"/>
    </source>
</evidence>
<dbReference type="HAMAP" id="MF_01820">
    <property type="entry name" value="GTPase_RsgA"/>
    <property type="match status" value="1"/>
</dbReference>
<feature type="domain" description="EngC GTPase" evidence="10">
    <location>
        <begin position="86"/>
        <end position="235"/>
    </location>
</feature>
<dbReference type="SUPFAM" id="SSF52540">
    <property type="entry name" value="P-loop containing nucleoside triphosphate hydrolases"/>
    <property type="match status" value="1"/>
</dbReference>
<reference evidence="12" key="1">
    <citation type="submission" date="2019-08" db="EMBL/GenBank/DDBJ databases">
        <authorList>
            <person name="Kucharzyk K."/>
            <person name="Murdoch R.W."/>
            <person name="Higgins S."/>
            <person name="Loffler F."/>
        </authorList>
    </citation>
    <scope>NUCLEOTIDE SEQUENCE</scope>
</reference>
<keyword evidence="9" id="KW-0342">GTP-binding</keyword>
<gene>
    <name evidence="12" type="primary">rsgA_20</name>
    <name evidence="12" type="ORF">SDC9_51647</name>
</gene>
<dbReference type="PROSITE" id="PS50936">
    <property type="entry name" value="ENGC_GTPASE"/>
    <property type="match status" value="1"/>
</dbReference>
<evidence type="ECO:0000256" key="9">
    <source>
        <dbReference type="ARBA" id="ARBA00023134"/>
    </source>
</evidence>
<dbReference type="InterPro" id="IPR004881">
    <property type="entry name" value="Ribosome_biogen_GTPase_RsgA"/>
</dbReference>
<protein>
    <submittedName>
        <fullName evidence="12">Small ribosomal subunit biogenesis GTPase RsgA</fullName>
        <ecNumber evidence="12">3.6.1.-</ecNumber>
    </submittedName>
</protein>
<dbReference type="GO" id="GO:0019843">
    <property type="term" value="F:rRNA binding"/>
    <property type="evidence" value="ECO:0007669"/>
    <property type="project" value="UniProtKB-KW"/>
</dbReference>
<dbReference type="PANTHER" id="PTHR32120:SF11">
    <property type="entry name" value="SMALL RIBOSOMAL SUBUNIT BIOGENESIS GTPASE RSGA 1, MITOCHONDRIAL-RELATED"/>
    <property type="match status" value="1"/>
</dbReference>
<dbReference type="Gene3D" id="2.40.50.140">
    <property type="entry name" value="Nucleic acid-binding proteins"/>
    <property type="match status" value="1"/>
</dbReference>
<dbReference type="GO" id="GO:0005525">
    <property type="term" value="F:GTP binding"/>
    <property type="evidence" value="ECO:0007669"/>
    <property type="project" value="UniProtKB-KW"/>
</dbReference>
<dbReference type="Gene3D" id="3.40.50.300">
    <property type="entry name" value="P-loop containing nucleotide triphosphate hydrolases"/>
    <property type="match status" value="1"/>
</dbReference>
<dbReference type="Pfam" id="PF03193">
    <property type="entry name" value="RsgA_GTPase"/>
    <property type="match status" value="1"/>
</dbReference>
<evidence type="ECO:0000256" key="3">
    <source>
        <dbReference type="ARBA" id="ARBA00022723"/>
    </source>
</evidence>
<evidence type="ECO:0000256" key="7">
    <source>
        <dbReference type="ARBA" id="ARBA00022833"/>
    </source>
</evidence>
<evidence type="ECO:0000256" key="1">
    <source>
        <dbReference type="ARBA" id="ARBA00022490"/>
    </source>
</evidence>
<evidence type="ECO:0000256" key="2">
    <source>
        <dbReference type="ARBA" id="ARBA00022517"/>
    </source>
</evidence>
<evidence type="ECO:0000313" key="12">
    <source>
        <dbReference type="EMBL" id="MPM05358.1"/>
    </source>
</evidence>
<dbReference type="InterPro" id="IPR027417">
    <property type="entry name" value="P-loop_NTPase"/>
</dbReference>
<feature type="domain" description="CP-type G" evidence="11">
    <location>
        <begin position="77"/>
        <end position="237"/>
    </location>
</feature>
<sequence length="302" mass="33909">MEGIVVCSTGRWCDVHAGDNIYKCSLKGNLRLKGMKTTNPVAVGDRVLFDMDEKNHTGRVYEILDRKNVIIRRATNLSRQTHILAANVDLAVLIATPILPRTSTGFIDRFLITAEAYHIPSLIVFNKLDLFKQEMSIVEYYQEIYQSAGYPVLMISSTEGTNVDEFREQITGKTILLAGHSGVGKSTLIKALVPEIKIKIGNISEAHLKGMHTTTFARMYMLTGNTLVIDTPGIKEFGVVDFEPWELGHWFREFKEFIPGCKYANCTHQHEPGCAVRQAAEAGKIHEERYSNYLGILNNISE</sequence>
<dbReference type="PANTHER" id="PTHR32120">
    <property type="entry name" value="SMALL RIBOSOMAL SUBUNIT BIOGENESIS GTPASE RSGA"/>
    <property type="match status" value="1"/>
</dbReference>
<dbReference type="InterPro" id="IPR010914">
    <property type="entry name" value="RsgA_GTPase_dom"/>
</dbReference>
<dbReference type="AlphaFoldDB" id="A0A644WPF3"/>
<dbReference type="InterPro" id="IPR031944">
    <property type="entry name" value="RsgA_N"/>
</dbReference>